<dbReference type="NCBIfam" id="TIGR02352">
    <property type="entry name" value="thiamin_ThiO"/>
    <property type="match status" value="1"/>
</dbReference>
<dbReference type="Pfam" id="PF01266">
    <property type="entry name" value="DAO"/>
    <property type="match status" value="1"/>
</dbReference>
<sequence>MRVLIRGAGVAGLTLAHELATKGVAVEVAETAPRAGGGASWFAGGMLAPWCERESAPETVLTLGRGAADWWDAALPGDVVRKGTLVVAPPRDTAELTRFASRTSGFDWLDADEIEALEPDLAGRFRKALFFRDEVHLDPRRAITALHEKLAAMGVRFHFGAATDFPDAGFDRVVDCTGAGAIGRAANLRGVRGEMLMLETSEVTLSRPVRLLHPRIPLYIVPRGDGCFMVGATMIESNDDGPVSARSLMELLNAAYALHPAFGEARVIETGAGVRPAYPDNLPRFDVDGRTIRVNGFYRHGFLLAPSVAWDVAAHIIGPSKTKHVPSAGPFKPLSDQRGAANPPQIGASR</sequence>
<evidence type="ECO:0000256" key="4">
    <source>
        <dbReference type="SAM" id="MobiDB-lite"/>
    </source>
</evidence>
<evidence type="ECO:0000256" key="1">
    <source>
        <dbReference type="ARBA" id="ARBA00004948"/>
    </source>
</evidence>
<organism evidence="6 7">
    <name type="scientific">Rhizobium herbae</name>
    <dbReference type="NCBI Taxonomy" id="508661"/>
    <lineage>
        <taxon>Bacteria</taxon>
        <taxon>Pseudomonadati</taxon>
        <taxon>Pseudomonadota</taxon>
        <taxon>Alphaproteobacteria</taxon>
        <taxon>Hyphomicrobiales</taxon>
        <taxon>Rhizobiaceae</taxon>
        <taxon>Rhizobium/Agrobacterium group</taxon>
        <taxon>Rhizobium</taxon>
    </lineage>
</organism>
<dbReference type="SUPFAM" id="SSF54373">
    <property type="entry name" value="FAD-linked reductases, C-terminal domain"/>
    <property type="match status" value="1"/>
</dbReference>
<evidence type="ECO:0000259" key="5">
    <source>
        <dbReference type="Pfam" id="PF01266"/>
    </source>
</evidence>
<feature type="region of interest" description="Disordered" evidence="4">
    <location>
        <begin position="321"/>
        <end position="350"/>
    </location>
</feature>
<keyword evidence="2" id="KW-0784">Thiamine biosynthesis</keyword>
<keyword evidence="7" id="KW-1185">Reference proteome</keyword>
<dbReference type="RefSeq" id="WP_209856512.1">
    <property type="nucleotide sequence ID" value="NZ_JAGGJV010000012.1"/>
</dbReference>
<comment type="caution">
    <text evidence="6">The sequence shown here is derived from an EMBL/GenBank/DDBJ whole genome shotgun (WGS) entry which is preliminary data.</text>
</comment>
<feature type="domain" description="FAD dependent oxidoreductase" evidence="5">
    <location>
        <begin position="2"/>
        <end position="313"/>
    </location>
</feature>
<evidence type="ECO:0000256" key="3">
    <source>
        <dbReference type="ARBA" id="ARBA00023002"/>
    </source>
</evidence>
<dbReference type="PANTHER" id="PTHR13847">
    <property type="entry name" value="SARCOSINE DEHYDROGENASE-RELATED"/>
    <property type="match status" value="1"/>
</dbReference>
<evidence type="ECO:0000256" key="2">
    <source>
        <dbReference type="ARBA" id="ARBA00022977"/>
    </source>
</evidence>
<evidence type="ECO:0000313" key="6">
    <source>
        <dbReference type="EMBL" id="MBP1861790.1"/>
    </source>
</evidence>
<dbReference type="Gene3D" id="3.50.50.60">
    <property type="entry name" value="FAD/NAD(P)-binding domain"/>
    <property type="match status" value="1"/>
</dbReference>
<dbReference type="EMBL" id="JAGGJV010000012">
    <property type="protein sequence ID" value="MBP1861790.1"/>
    <property type="molecule type" value="Genomic_DNA"/>
</dbReference>
<comment type="pathway">
    <text evidence="1">Cofactor biosynthesis; thiamine diphosphate biosynthesis.</text>
</comment>
<dbReference type="InterPro" id="IPR006076">
    <property type="entry name" value="FAD-dep_OxRdtase"/>
</dbReference>
<accession>A0ABS4EV07</accession>
<keyword evidence="3 6" id="KW-0560">Oxidoreductase</keyword>
<dbReference type="Gene3D" id="3.30.9.10">
    <property type="entry name" value="D-Amino Acid Oxidase, subunit A, domain 2"/>
    <property type="match status" value="1"/>
</dbReference>
<gene>
    <name evidence="6" type="ORF">J2Z75_005319</name>
</gene>
<dbReference type="SUPFAM" id="SSF51971">
    <property type="entry name" value="Nucleotide-binding domain"/>
    <property type="match status" value="1"/>
</dbReference>
<proteinExistence type="predicted"/>
<dbReference type="InterPro" id="IPR012727">
    <property type="entry name" value="Gly_oxidase_ThiO"/>
</dbReference>
<reference evidence="6 7" key="1">
    <citation type="submission" date="2021-03" db="EMBL/GenBank/DDBJ databases">
        <title>Genomic Encyclopedia of Type Strains, Phase IV (KMG-IV): sequencing the most valuable type-strain genomes for metagenomic binning, comparative biology and taxonomic classification.</title>
        <authorList>
            <person name="Goeker M."/>
        </authorList>
    </citation>
    <scope>NUCLEOTIDE SEQUENCE [LARGE SCALE GENOMIC DNA]</scope>
    <source>
        <strain evidence="6 7">DSM 26427</strain>
    </source>
</reference>
<dbReference type="GO" id="GO:0043799">
    <property type="term" value="F:glycine oxidase activity"/>
    <property type="evidence" value="ECO:0007669"/>
    <property type="project" value="UniProtKB-EC"/>
</dbReference>
<dbReference type="InterPro" id="IPR036188">
    <property type="entry name" value="FAD/NAD-bd_sf"/>
</dbReference>
<evidence type="ECO:0000313" key="7">
    <source>
        <dbReference type="Proteomes" id="UP000823786"/>
    </source>
</evidence>
<dbReference type="EC" id="1.4.3.19" evidence="6"/>
<name>A0ABS4EV07_9HYPH</name>
<dbReference type="PANTHER" id="PTHR13847:SF289">
    <property type="entry name" value="GLYCINE OXIDASE"/>
    <property type="match status" value="1"/>
</dbReference>
<protein>
    <submittedName>
        <fullName evidence="6">Glycine oxidase</fullName>
        <ecNumber evidence="6">1.4.3.19</ecNumber>
    </submittedName>
</protein>
<dbReference type="Proteomes" id="UP000823786">
    <property type="component" value="Unassembled WGS sequence"/>
</dbReference>